<feature type="domain" description="FecR protein" evidence="2">
    <location>
        <begin position="182"/>
        <end position="277"/>
    </location>
</feature>
<name>A0ABQ1MIJ1_9SPHI</name>
<keyword evidence="1" id="KW-0472">Membrane</keyword>
<dbReference type="Gene3D" id="2.60.120.1440">
    <property type="match status" value="1"/>
</dbReference>
<evidence type="ECO:0000256" key="1">
    <source>
        <dbReference type="SAM" id="Phobius"/>
    </source>
</evidence>
<dbReference type="PANTHER" id="PTHR30273:SF2">
    <property type="entry name" value="PROTEIN FECR"/>
    <property type="match status" value="1"/>
</dbReference>
<dbReference type="PANTHER" id="PTHR30273">
    <property type="entry name" value="PERIPLASMIC SIGNAL SENSOR AND SIGMA FACTOR ACTIVATOR FECR-RELATED"/>
    <property type="match status" value="1"/>
</dbReference>
<feature type="domain" description="Protein FecR C-terminal" evidence="3">
    <location>
        <begin position="320"/>
        <end position="387"/>
    </location>
</feature>
<accession>A0ABQ1MIJ1</accession>
<keyword evidence="1" id="KW-1133">Transmembrane helix</keyword>
<dbReference type="Pfam" id="PF04773">
    <property type="entry name" value="FecR"/>
    <property type="match status" value="1"/>
</dbReference>
<evidence type="ECO:0008006" key="6">
    <source>
        <dbReference type="Google" id="ProtNLM"/>
    </source>
</evidence>
<reference evidence="5" key="1">
    <citation type="journal article" date="2019" name="Int. J. Syst. Evol. Microbiol.">
        <title>The Global Catalogue of Microorganisms (GCM) 10K type strain sequencing project: providing services to taxonomists for standard genome sequencing and annotation.</title>
        <authorList>
            <consortium name="The Broad Institute Genomics Platform"/>
            <consortium name="The Broad Institute Genome Sequencing Center for Infectious Disease"/>
            <person name="Wu L."/>
            <person name="Ma J."/>
        </authorList>
    </citation>
    <scope>NUCLEOTIDE SEQUENCE [LARGE SCALE GENOMIC DNA]</scope>
    <source>
        <strain evidence="5">CGMCC 1.15342</strain>
    </source>
</reference>
<gene>
    <name evidence="4" type="ORF">GCM10011386_36440</name>
</gene>
<dbReference type="Proteomes" id="UP000597338">
    <property type="component" value="Unassembled WGS sequence"/>
</dbReference>
<dbReference type="InterPro" id="IPR006860">
    <property type="entry name" value="FecR"/>
</dbReference>
<feature type="transmembrane region" description="Helical" evidence="1">
    <location>
        <begin position="89"/>
        <end position="110"/>
    </location>
</feature>
<evidence type="ECO:0000259" key="3">
    <source>
        <dbReference type="Pfam" id="PF16344"/>
    </source>
</evidence>
<dbReference type="Pfam" id="PF16344">
    <property type="entry name" value="FecR_C"/>
    <property type="match status" value="1"/>
</dbReference>
<sequence length="390" mass="43724">MVDLFRKYLQNNISRTELQELMDYVGQPDNRAEMIALIRSALTDDHISPDQAEQLHQLLDGLDSHVLNRVKAMAEGAERKVWIKRRRVAYLRVAAVLAVALSVGAAFYLYRHETADNTVQIPQLADIQPGGNRAILVVEGGETIVLDSTQLGVKVEPGVIRYEGGALVTQVSEGEAGIQYATLTTSRGGQYQVTLPDGSNVWLNAASSLRYPVRFTGDTREVELEGEGYFEVAANKHQPFIVKSKQQAVEVLGTKFNINVYENEGAPATTLLEGAVRLVQASDRNNRRELQPGQQAVIRDGRIQVKPVNVSYYTSWKDGKFTFDRIGLSVVLRQIERWYDVEFEYDKAIPEVPLWGTLSRNVLLSELLQALEINTGYQFKREGRKVIMSQ</sequence>
<proteinExistence type="predicted"/>
<evidence type="ECO:0000313" key="5">
    <source>
        <dbReference type="Proteomes" id="UP000597338"/>
    </source>
</evidence>
<evidence type="ECO:0000259" key="2">
    <source>
        <dbReference type="Pfam" id="PF04773"/>
    </source>
</evidence>
<dbReference type="InterPro" id="IPR012373">
    <property type="entry name" value="Ferrdict_sens_TM"/>
</dbReference>
<dbReference type="Gene3D" id="3.55.50.30">
    <property type="match status" value="1"/>
</dbReference>
<keyword evidence="1" id="KW-0812">Transmembrane</keyword>
<comment type="caution">
    <text evidence="4">The sequence shown here is derived from an EMBL/GenBank/DDBJ whole genome shotgun (WGS) entry which is preliminary data.</text>
</comment>
<dbReference type="EMBL" id="BMIK01000016">
    <property type="protein sequence ID" value="GGC41118.1"/>
    <property type="molecule type" value="Genomic_DNA"/>
</dbReference>
<evidence type="ECO:0000313" key="4">
    <source>
        <dbReference type="EMBL" id="GGC41118.1"/>
    </source>
</evidence>
<organism evidence="4 5">
    <name type="scientific">Parapedobacter defluvii</name>
    <dbReference type="NCBI Taxonomy" id="2045106"/>
    <lineage>
        <taxon>Bacteria</taxon>
        <taxon>Pseudomonadati</taxon>
        <taxon>Bacteroidota</taxon>
        <taxon>Sphingobacteriia</taxon>
        <taxon>Sphingobacteriales</taxon>
        <taxon>Sphingobacteriaceae</taxon>
        <taxon>Parapedobacter</taxon>
    </lineage>
</organism>
<dbReference type="RefSeq" id="WP_188752898.1">
    <property type="nucleotide sequence ID" value="NZ_BMIK01000016.1"/>
</dbReference>
<protein>
    <recommendedName>
        <fullName evidence="6">FecR family protein</fullName>
    </recommendedName>
</protein>
<dbReference type="InterPro" id="IPR032508">
    <property type="entry name" value="FecR_C"/>
</dbReference>
<keyword evidence="5" id="KW-1185">Reference proteome</keyword>